<proteinExistence type="predicted"/>
<dbReference type="Gene3D" id="1.20.1280.50">
    <property type="match status" value="1"/>
</dbReference>
<dbReference type="InterPro" id="IPR055411">
    <property type="entry name" value="LRR_FXL15/At3g58940/PEG3-like"/>
</dbReference>
<dbReference type="SUPFAM" id="SSF52047">
    <property type="entry name" value="RNI-like"/>
    <property type="match status" value="1"/>
</dbReference>
<dbReference type="Pfam" id="PF00646">
    <property type="entry name" value="F-box"/>
    <property type="match status" value="1"/>
</dbReference>
<comment type="caution">
    <text evidence="2">The sequence shown here is derived from an EMBL/GenBank/DDBJ whole genome shotgun (WGS) entry which is preliminary data.</text>
</comment>
<evidence type="ECO:0000313" key="2">
    <source>
        <dbReference type="EMBL" id="CAA7042378.1"/>
    </source>
</evidence>
<dbReference type="AlphaFoldDB" id="A0A6D2JZ08"/>
<dbReference type="InterPro" id="IPR032675">
    <property type="entry name" value="LRR_dom_sf"/>
</dbReference>
<dbReference type="InterPro" id="IPR050232">
    <property type="entry name" value="FBL13/AtMIF1-like"/>
</dbReference>
<dbReference type="InterPro" id="IPR006566">
    <property type="entry name" value="FBD"/>
</dbReference>
<protein>
    <recommendedName>
        <fullName evidence="1">F-box domain-containing protein</fullName>
    </recommendedName>
</protein>
<dbReference type="OrthoDB" id="594804at2759"/>
<dbReference type="SMART" id="SM00256">
    <property type="entry name" value="FBOX"/>
    <property type="match status" value="1"/>
</dbReference>
<reference evidence="2" key="1">
    <citation type="submission" date="2020-01" db="EMBL/GenBank/DDBJ databases">
        <authorList>
            <person name="Mishra B."/>
        </authorList>
    </citation>
    <scope>NUCLEOTIDE SEQUENCE [LARGE SCALE GENOMIC DNA]</scope>
</reference>
<dbReference type="EMBL" id="CACVBM020001268">
    <property type="protein sequence ID" value="CAA7042378.1"/>
    <property type="molecule type" value="Genomic_DNA"/>
</dbReference>
<accession>A0A6D2JZ08</accession>
<dbReference type="InterPro" id="IPR036047">
    <property type="entry name" value="F-box-like_dom_sf"/>
</dbReference>
<evidence type="ECO:0000313" key="3">
    <source>
        <dbReference type="Proteomes" id="UP000467841"/>
    </source>
</evidence>
<dbReference type="Proteomes" id="UP000467841">
    <property type="component" value="Unassembled WGS sequence"/>
</dbReference>
<keyword evidence="3" id="KW-1185">Reference proteome</keyword>
<dbReference type="Gene3D" id="3.80.10.10">
    <property type="entry name" value="Ribonuclease Inhibitor"/>
    <property type="match status" value="1"/>
</dbReference>
<sequence>MSECLRNRDRISNLPEALLLQILSLLPTKDVVATSVLSKQWRSLWKMVPTLYFDYDSNQSKHETFSEIVSRLLLSHKAPFLESLHTNLNPDGCDAMDIGMWIGIAYAHHVRELILNIEYASSFKFPRSLYNCETLETLILTGWVLVDVPSPARLKSLRTLHLYYVEYKDDTSVLNLLSGCPKLENLVVQRGLGLMDVEIFSIAVPSLQRLTIYDDNDWQEFGGYLIKAPCLKYLNIIWMHGLQLCLIEDAPELVEARIINVSNVMSENIMGSLTSAKRLCLELSPLKITFPTGIIFYRLVYLELRTCRAEWWNLLVLMLNASPQLQVLKLISQYWSETEKDGGKWSQPENVPECLLLHLQTFLWKGYKQLLKEEKEVAKYILRNANHLKKAIFSTIPDEDSSILVQEVGKELESVVRASNSCELVFK</sequence>
<dbReference type="PANTHER" id="PTHR31900:SF34">
    <property type="entry name" value="EMB|CAB62440.1-RELATED"/>
    <property type="match status" value="1"/>
</dbReference>
<dbReference type="InterPro" id="IPR001810">
    <property type="entry name" value="F-box_dom"/>
</dbReference>
<feature type="domain" description="F-box" evidence="1">
    <location>
        <begin position="8"/>
        <end position="55"/>
    </location>
</feature>
<dbReference type="PANTHER" id="PTHR31900">
    <property type="entry name" value="F-BOX/RNI SUPERFAMILY PROTEIN-RELATED"/>
    <property type="match status" value="1"/>
</dbReference>
<gene>
    <name evidence="2" type="ORF">MERR_LOCUS29613</name>
</gene>
<dbReference type="PROSITE" id="PS50181">
    <property type="entry name" value="FBOX"/>
    <property type="match status" value="1"/>
</dbReference>
<dbReference type="SUPFAM" id="SSF81383">
    <property type="entry name" value="F-box domain"/>
    <property type="match status" value="1"/>
</dbReference>
<organism evidence="2 3">
    <name type="scientific">Microthlaspi erraticum</name>
    <dbReference type="NCBI Taxonomy" id="1685480"/>
    <lineage>
        <taxon>Eukaryota</taxon>
        <taxon>Viridiplantae</taxon>
        <taxon>Streptophyta</taxon>
        <taxon>Embryophyta</taxon>
        <taxon>Tracheophyta</taxon>
        <taxon>Spermatophyta</taxon>
        <taxon>Magnoliopsida</taxon>
        <taxon>eudicotyledons</taxon>
        <taxon>Gunneridae</taxon>
        <taxon>Pentapetalae</taxon>
        <taxon>rosids</taxon>
        <taxon>malvids</taxon>
        <taxon>Brassicales</taxon>
        <taxon>Brassicaceae</taxon>
        <taxon>Coluteocarpeae</taxon>
        <taxon>Microthlaspi</taxon>
    </lineage>
</organism>
<dbReference type="Pfam" id="PF08387">
    <property type="entry name" value="FBD"/>
    <property type="match status" value="1"/>
</dbReference>
<name>A0A6D2JZ08_9BRAS</name>
<dbReference type="Pfam" id="PF24758">
    <property type="entry name" value="LRR_At5g56370"/>
    <property type="match status" value="1"/>
</dbReference>
<evidence type="ECO:0000259" key="1">
    <source>
        <dbReference type="PROSITE" id="PS50181"/>
    </source>
</evidence>
<dbReference type="SMART" id="SM00579">
    <property type="entry name" value="FBD"/>
    <property type="match status" value="1"/>
</dbReference>